<dbReference type="Pfam" id="PF08281">
    <property type="entry name" value="Sigma70_r4_2"/>
    <property type="match status" value="1"/>
</dbReference>
<protein>
    <submittedName>
        <fullName evidence="7">RNA polymerase sigma-70 factor, ECF subfamily</fullName>
    </submittedName>
</protein>
<dbReference type="GO" id="GO:0016987">
    <property type="term" value="F:sigma factor activity"/>
    <property type="evidence" value="ECO:0007669"/>
    <property type="project" value="UniProtKB-KW"/>
</dbReference>
<dbReference type="Proteomes" id="UP000320300">
    <property type="component" value="Unassembled WGS sequence"/>
</dbReference>
<feature type="domain" description="RNA polymerase sigma-70 region 2" evidence="5">
    <location>
        <begin position="25"/>
        <end position="90"/>
    </location>
</feature>
<dbReference type="Gene3D" id="1.10.1740.10">
    <property type="match status" value="1"/>
</dbReference>
<dbReference type="AlphaFoldDB" id="A0A521FF03"/>
<name>A0A521FF03_9SPHI</name>
<dbReference type="GO" id="GO:0003677">
    <property type="term" value="F:DNA binding"/>
    <property type="evidence" value="ECO:0007669"/>
    <property type="project" value="InterPro"/>
</dbReference>
<evidence type="ECO:0000256" key="3">
    <source>
        <dbReference type="ARBA" id="ARBA00023082"/>
    </source>
</evidence>
<reference evidence="7 8" key="1">
    <citation type="submission" date="2017-05" db="EMBL/GenBank/DDBJ databases">
        <authorList>
            <person name="Varghese N."/>
            <person name="Submissions S."/>
        </authorList>
    </citation>
    <scope>NUCLEOTIDE SEQUENCE [LARGE SCALE GENOMIC DNA]</scope>
    <source>
        <strain evidence="7 8">DSM 19036</strain>
    </source>
</reference>
<organism evidence="7 8">
    <name type="scientific">Pedobacter westerhofensis</name>
    <dbReference type="NCBI Taxonomy" id="425512"/>
    <lineage>
        <taxon>Bacteria</taxon>
        <taxon>Pseudomonadati</taxon>
        <taxon>Bacteroidota</taxon>
        <taxon>Sphingobacteriia</taxon>
        <taxon>Sphingobacteriales</taxon>
        <taxon>Sphingobacteriaceae</taxon>
        <taxon>Pedobacter</taxon>
    </lineage>
</organism>
<dbReference type="InterPro" id="IPR013324">
    <property type="entry name" value="RNA_pol_sigma_r3/r4-like"/>
</dbReference>
<keyword evidence="2" id="KW-0805">Transcription regulation</keyword>
<dbReference type="CDD" id="cd06171">
    <property type="entry name" value="Sigma70_r4"/>
    <property type="match status" value="1"/>
</dbReference>
<keyword evidence="4" id="KW-0804">Transcription</keyword>
<dbReference type="InterPro" id="IPR014284">
    <property type="entry name" value="RNA_pol_sigma-70_dom"/>
</dbReference>
<dbReference type="Pfam" id="PF04542">
    <property type="entry name" value="Sigma70_r2"/>
    <property type="match status" value="1"/>
</dbReference>
<dbReference type="RefSeq" id="WP_142530131.1">
    <property type="nucleotide sequence ID" value="NZ_CBCSJO010000001.1"/>
</dbReference>
<evidence type="ECO:0000259" key="5">
    <source>
        <dbReference type="Pfam" id="PF04542"/>
    </source>
</evidence>
<evidence type="ECO:0000256" key="4">
    <source>
        <dbReference type="ARBA" id="ARBA00023163"/>
    </source>
</evidence>
<dbReference type="InterPro" id="IPR013249">
    <property type="entry name" value="RNA_pol_sigma70_r4_t2"/>
</dbReference>
<dbReference type="InterPro" id="IPR039425">
    <property type="entry name" value="RNA_pol_sigma-70-like"/>
</dbReference>
<evidence type="ECO:0000313" key="8">
    <source>
        <dbReference type="Proteomes" id="UP000320300"/>
    </source>
</evidence>
<gene>
    <name evidence="7" type="ORF">SAMN06265348_111159</name>
</gene>
<evidence type="ECO:0000256" key="1">
    <source>
        <dbReference type="ARBA" id="ARBA00010641"/>
    </source>
</evidence>
<dbReference type="InterPro" id="IPR036388">
    <property type="entry name" value="WH-like_DNA-bd_sf"/>
</dbReference>
<dbReference type="OrthoDB" id="9780326at2"/>
<dbReference type="SUPFAM" id="SSF88659">
    <property type="entry name" value="Sigma3 and sigma4 domains of RNA polymerase sigma factors"/>
    <property type="match status" value="1"/>
</dbReference>
<evidence type="ECO:0000313" key="7">
    <source>
        <dbReference type="EMBL" id="SMO94251.1"/>
    </source>
</evidence>
<dbReference type="InterPro" id="IPR013325">
    <property type="entry name" value="RNA_pol_sigma_r2"/>
</dbReference>
<comment type="similarity">
    <text evidence="1">Belongs to the sigma-70 factor family. ECF subfamily.</text>
</comment>
<dbReference type="GO" id="GO:0006352">
    <property type="term" value="P:DNA-templated transcription initiation"/>
    <property type="evidence" value="ECO:0007669"/>
    <property type="project" value="InterPro"/>
</dbReference>
<proteinExistence type="inferred from homology"/>
<dbReference type="Gene3D" id="1.10.10.10">
    <property type="entry name" value="Winged helix-like DNA-binding domain superfamily/Winged helix DNA-binding domain"/>
    <property type="match status" value="1"/>
</dbReference>
<dbReference type="EMBL" id="FXTN01000011">
    <property type="protein sequence ID" value="SMO94251.1"/>
    <property type="molecule type" value="Genomic_DNA"/>
</dbReference>
<evidence type="ECO:0000256" key="2">
    <source>
        <dbReference type="ARBA" id="ARBA00023015"/>
    </source>
</evidence>
<dbReference type="PANTHER" id="PTHR43133">
    <property type="entry name" value="RNA POLYMERASE ECF-TYPE SIGMA FACTO"/>
    <property type="match status" value="1"/>
</dbReference>
<accession>A0A521FF03</accession>
<dbReference type="InterPro" id="IPR007627">
    <property type="entry name" value="RNA_pol_sigma70_r2"/>
</dbReference>
<keyword evidence="8" id="KW-1185">Reference proteome</keyword>
<keyword evidence="3" id="KW-0731">Sigma factor</keyword>
<feature type="domain" description="RNA polymerase sigma factor 70 region 4 type 2" evidence="6">
    <location>
        <begin position="124"/>
        <end position="175"/>
    </location>
</feature>
<dbReference type="PANTHER" id="PTHR43133:SF45">
    <property type="entry name" value="RNA POLYMERASE ECF-TYPE SIGMA FACTOR"/>
    <property type="match status" value="1"/>
</dbReference>
<evidence type="ECO:0000259" key="6">
    <source>
        <dbReference type="Pfam" id="PF08281"/>
    </source>
</evidence>
<dbReference type="SUPFAM" id="SSF88946">
    <property type="entry name" value="Sigma2 domain of RNA polymerase sigma factors"/>
    <property type="match status" value="1"/>
</dbReference>
<dbReference type="NCBIfam" id="TIGR02937">
    <property type="entry name" value="sigma70-ECF"/>
    <property type="match status" value="1"/>
</dbReference>
<sequence length="191" mass="22132">MTHTEDLVWVDKIRNGNPASYTYIVDKYQHMVYTISMKILSNPDDAKDSAQESFIKAYQQIGSFAGKSRFSTWLYTIAYRTAISKFKANRVVTVEMNEEINECYISDHTASGLEQLQLKQQKKQVEDGINQLPKIEALLITMYYINEMPVKEIEEITGLGTSNIKIQLFRARKKLERNLRPLLNEELKNTI</sequence>